<keyword evidence="4 7" id="KW-0808">Transferase</keyword>
<sequence length="428" mass="45719">MSANAALQTRKNQAIARGMGNSCPVFVAKAKNAELWDQEGRRFIDLGAGIAVNNTGHCHPRVIAAVEQQLHLFTHTCAMVTPYEAFVALAEQLNQRAPGDTPKKSIFLSTGAEAVENSIKIARAYTGRSGVIAFKGGFHGRTHYSMGLTGKNVPYKHKFGPFPAEIFHAPYPNALHGISEAQSLQALAEIFACDIEPSRVAAIIFEPVQGEGGFYAAPAPWAQALRKLCDEHGILLICDEIQTGFARTGTLFACDKLGIEPDMMTLAKGIAGGFPLSAVVGKSEIMDAPEPGGLGGTYAGNPLACVAGLEVLKVIDEEQLCDKAMAIGEAIHNRFSALREEVQQLADVRAFGAMVAIEFNTLDGAPDPVLTKQLVARACDAGVILLSCGVKGNVIRFLPPLTIEPEVLQEGLNRVIEVLRTLIIHRAS</sequence>
<dbReference type="Pfam" id="PF00202">
    <property type="entry name" value="Aminotran_3"/>
    <property type="match status" value="1"/>
</dbReference>
<accession>A0ABY1WPW5</accession>
<evidence type="ECO:0000256" key="5">
    <source>
        <dbReference type="ARBA" id="ARBA00022898"/>
    </source>
</evidence>
<dbReference type="InterPro" id="IPR004632">
    <property type="entry name" value="4NH2But_aminotransferase_bac"/>
</dbReference>
<evidence type="ECO:0000313" key="8">
    <source>
        <dbReference type="Proteomes" id="UP000292544"/>
    </source>
</evidence>
<gene>
    <name evidence="7" type="primary">gabT</name>
    <name evidence="7" type="ORF">EXY25_11535</name>
</gene>
<proteinExistence type="inferred from homology"/>
<dbReference type="Proteomes" id="UP000292544">
    <property type="component" value="Unassembled WGS sequence"/>
</dbReference>
<evidence type="ECO:0000256" key="2">
    <source>
        <dbReference type="ARBA" id="ARBA00008954"/>
    </source>
</evidence>
<organism evidence="7 8">
    <name type="scientific">Corallincola spongiicola</name>
    <dbReference type="NCBI Taxonomy" id="2520508"/>
    <lineage>
        <taxon>Bacteria</taxon>
        <taxon>Pseudomonadati</taxon>
        <taxon>Pseudomonadota</taxon>
        <taxon>Gammaproteobacteria</taxon>
        <taxon>Alteromonadales</taxon>
        <taxon>Psychromonadaceae</taxon>
        <taxon>Corallincola</taxon>
    </lineage>
</organism>
<dbReference type="SUPFAM" id="SSF53383">
    <property type="entry name" value="PLP-dependent transferases"/>
    <property type="match status" value="1"/>
</dbReference>
<dbReference type="PIRSF" id="PIRSF000521">
    <property type="entry name" value="Transaminase_4ab_Lys_Orn"/>
    <property type="match status" value="1"/>
</dbReference>
<comment type="caution">
    <text evidence="7">The sequence shown here is derived from an EMBL/GenBank/DDBJ whole genome shotgun (WGS) entry which is preliminary data.</text>
</comment>
<reference evidence="8" key="1">
    <citation type="submission" date="2019-02" db="EMBL/GenBank/DDBJ databases">
        <title>Draft genome sequence of Muricauda sp. 176CP4-71.</title>
        <authorList>
            <person name="Park J.-S."/>
        </authorList>
    </citation>
    <scope>NUCLEOTIDE SEQUENCE [LARGE SCALE GENOMIC DNA]</scope>
    <source>
        <strain evidence="8">176GS2-150</strain>
    </source>
</reference>
<evidence type="ECO:0000313" key="7">
    <source>
        <dbReference type="EMBL" id="TAA45973.1"/>
    </source>
</evidence>
<dbReference type="InterPro" id="IPR049704">
    <property type="entry name" value="Aminotrans_3_PPA_site"/>
</dbReference>
<dbReference type="CDD" id="cd00610">
    <property type="entry name" value="OAT_like"/>
    <property type="match status" value="1"/>
</dbReference>
<name>A0ABY1WPW5_9GAMM</name>
<dbReference type="InterPro" id="IPR050103">
    <property type="entry name" value="Class-III_PLP-dep_AT"/>
</dbReference>
<keyword evidence="3 7" id="KW-0032">Aminotransferase</keyword>
<protein>
    <submittedName>
        <fullName evidence="7">4-aminobutyrate--2-oxoglutarate transaminase</fullName>
        <ecNumber evidence="7">2.6.1.19</ecNumber>
    </submittedName>
</protein>
<evidence type="ECO:0000256" key="4">
    <source>
        <dbReference type="ARBA" id="ARBA00022679"/>
    </source>
</evidence>
<evidence type="ECO:0000256" key="3">
    <source>
        <dbReference type="ARBA" id="ARBA00022576"/>
    </source>
</evidence>
<dbReference type="InterPro" id="IPR015422">
    <property type="entry name" value="PyrdxlP-dep_Trfase_small"/>
</dbReference>
<dbReference type="PROSITE" id="PS00600">
    <property type="entry name" value="AA_TRANSFER_CLASS_3"/>
    <property type="match status" value="1"/>
</dbReference>
<dbReference type="PANTHER" id="PTHR11986">
    <property type="entry name" value="AMINOTRANSFERASE CLASS III"/>
    <property type="match status" value="1"/>
</dbReference>
<dbReference type="InterPro" id="IPR015424">
    <property type="entry name" value="PyrdxlP-dep_Trfase"/>
</dbReference>
<dbReference type="GO" id="GO:0034386">
    <property type="term" value="F:4-aminobutyrate:2-oxoglutarate transaminase activity"/>
    <property type="evidence" value="ECO:0007669"/>
    <property type="project" value="UniProtKB-EC"/>
</dbReference>
<dbReference type="EC" id="2.6.1.19" evidence="7"/>
<keyword evidence="5 6" id="KW-0663">Pyridoxal phosphate</keyword>
<dbReference type="RefSeq" id="WP_130566889.1">
    <property type="nucleotide sequence ID" value="NZ_SHLY01000003.1"/>
</dbReference>
<dbReference type="NCBIfam" id="TIGR00700">
    <property type="entry name" value="GABAtrnsam"/>
    <property type="match status" value="1"/>
</dbReference>
<comment type="similarity">
    <text evidence="2 6">Belongs to the class-III pyridoxal-phosphate-dependent aminotransferase family.</text>
</comment>
<dbReference type="Gene3D" id="3.90.1150.10">
    <property type="entry name" value="Aspartate Aminotransferase, domain 1"/>
    <property type="match status" value="1"/>
</dbReference>
<dbReference type="Gene3D" id="3.40.640.10">
    <property type="entry name" value="Type I PLP-dependent aspartate aminotransferase-like (Major domain)"/>
    <property type="match status" value="1"/>
</dbReference>
<evidence type="ECO:0000256" key="1">
    <source>
        <dbReference type="ARBA" id="ARBA00001933"/>
    </source>
</evidence>
<dbReference type="InterPro" id="IPR005814">
    <property type="entry name" value="Aminotrans_3"/>
</dbReference>
<dbReference type="EMBL" id="SHLY01000003">
    <property type="protein sequence ID" value="TAA45973.1"/>
    <property type="molecule type" value="Genomic_DNA"/>
</dbReference>
<dbReference type="InterPro" id="IPR015421">
    <property type="entry name" value="PyrdxlP-dep_Trfase_major"/>
</dbReference>
<keyword evidence="8" id="KW-1185">Reference proteome</keyword>
<evidence type="ECO:0000256" key="6">
    <source>
        <dbReference type="RuleBase" id="RU003560"/>
    </source>
</evidence>
<comment type="cofactor">
    <cofactor evidence="1">
        <name>pyridoxal 5'-phosphate</name>
        <dbReference type="ChEBI" id="CHEBI:597326"/>
    </cofactor>
</comment>